<accession>A0ABD5CX08</accession>
<evidence type="ECO:0000259" key="1">
    <source>
        <dbReference type="Pfam" id="PF17765"/>
    </source>
</evidence>
<protein>
    <recommendedName>
        <fullName evidence="1">MmyB-like transcription regulator ligand binding domain-containing protein</fullName>
    </recommendedName>
</protein>
<proteinExistence type="predicted"/>
<dbReference type="RefSeq" id="WP_080637736.1">
    <property type="nucleotide sequence ID" value="NZ_CP034973.1"/>
</dbReference>
<dbReference type="Pfam" id="PF17765">
    <property type="entry name" value="MLTR_LBD"/>
    <property type="match status" value="1"/>
</dbReference>
<dbReference type="Gene3D" id="3.30.450.180">
    <property type="match status" value="1"/>
</dbReference>
<dbReference type="AlphaFoldDB" id="A0ABD5CX08"/>
<organism evidence="2 3">
    <name type="scientific">Lacticaseibacillus paracasei</name>
    <name type="common">Lactobacillus paracasei</name>
    <dbReference type="NCBI Taxonomy" id="1597"/>
    <lineage>
        <taxon>Bacteria</taxon>
        <taxon>Bacillati</taxon>
        <taxon>Bacillota</taxon>
        <taxon>Bacilli</taxon>
        <taxon>Lactobacillales</taxon>
        <taxon>Lactobacillaceae</taxon>
        <taxon>Lacticaseibacillus</taxon>
    </lineage>
</organism>
<gene>
    <name evidence="2" type="ORF">RF672_07180</name>
</gene>
<dbReference type="Proteomes" id="UP001268544">
    <property type="component" value="Unassembled WGS sequence"/>
</dbReference>
<reference evidence="3" key="1">
    <citation type="submission" date="2023-07" db="EMBL/GenBank/DDBJ databases">
        <title>Lacticaseibacillus paracasei KCKM 0992.</title>
        <authorList>
            <person name="Kim T.W."/>
        </authorList>
    </citation>
    <scope>NUCLEOTIDE SEQUENCE [LARGE SCALE GENOMIC DNA]</scope>
    <source>
        <strain evidence="3">KCKM 0992</strain>
    </source>
</reference>
<dbReference type="InterPro" id="IPR041413">
    <property type="entry name" value="MLTR_LBD"/>
</dbReference>
<dbReference type="EMBL" id="JAVKVH010000001">
    <property type="protein sequence ID" value="MDR7624402.1"/>
    <property type="molecule type" value="Genomic_DNA"/>
</dbReference>
<evidence type="ECO:0000313" key="3">
    <source>
        <dbReference type="Proteomes" id="UP001268544"/>
    </source>
</evidence>
<feature type="domain" description="MmyB-like transcription regulator ligand binding" evidence="1">
    <location>
        <begin position="10"/>
        <end position="118"/>
    </location>
</feature>
<name>A0ABD5CX08_LACPA</name>
<sequence>MRCVRVFFCTFNDPHFRVVMVDWENYASALTAKFRQLYSRTPDSKALFEVYSAVKDDPVFKQTWDQLKVEELGEERLLLSVPNAGELYFVETFLKFLGNDDFIGVQLPGDEGTQKKLDEMVND</sequence>
<comment type="caution">
    <text evidence="2">The sequence shown here is derived from an EMBL/GenBank/DDBJ whole genome shotgun (WGS) entry which is preliminary data.</text>
</comment>
<evidence type="ECO:0000313" key="2">
    <source>
        <dbReference type="EMBL" id="MDR7624402.1"/>
    </source>
</evidence>